<evidence type="ECO:0000313" key="5">
    <source>
        <dbReference type="Proteomes" id="UP000019591"/>
    </source>
</evidence>
<dbReference type="Pfam" id="PF03975">
    <property type="entry name" value="CheD"/>
    <property type="match status" value="1"/>
</dbReference>
<accession>W8T710</accession>
<evidence type="ECO:0000256" key="3">
    <source>
        <dbReference type="HAMAP-Rule" id="MF_01440"/>
    </source>
</evidence>
<dbReference type="AlphaFoldDB" id="W8T710"/>
<dbReference type="OrthoDB" id="9807202at2"/>
<keyword evidence="4" id="KW-0675">Receptor</keyword>
<comment type="similarity">
    <text evidence="3">Belongs to the CheD family.</text>
</comment>
<dbReference type="InterPro" id="IPR005659">
    <property type="entry name" value="Chemorcpt_Glu_NH3ase_CheD"/>
</dbReference>
<name>W8T710_PEPAC</name>
<evidence type="ECO:0000313" key="4">
    <source>
        <dbReference type="EMBL" id="AHM56635.1"/>
    </source>
</evidence>
<dbReference type="GO" id="GO:0050568">
    <property type="term" value="F:protein-glutamine glutaminase activity"/>
    <property type="evidence" value="ECO:0007669"/>
    <property type="project" value="UniProtKB-UniRule"/>
</dbReference>
<comment type="function">
    <text evidence="3">Probably deamidates glutamine residues to glutamate on methyl-accepting chemotaxis receptors (MCPs), playing an important role in chemotaxis.</text>
</comment>
<organism evidence="4 5">
    <name type="scientific">Peptoclostridium acidaminophilum DSM 3953</name>
    <dbReference type="NCBI Taxonomy" id="1286171"/>
    <lineage>
        <taxon>Bacteria</taxon>
        <taxon>Bacillati</taxon>
        <taxon>Bacillota</taxon>
        <taxon>Clostridia</taxon>
        <taxon>Peptostreptococcales</taxon>
        <taxon>Peptoclostridiaceae</taxon>
        <taxon>Peptoclostridium</taxon>
    </lineage>
</organism>
<dbReference type="Gene3D" id="3.30.1330.200">
    <property type="match status" value="1"/>
</dbReference>
<sequence>MNNEYIKVGMADYKIGTGDDVLVTLGLGSCVGIVLYDKFKRIGGMAHIMLPSSKEIKNNANKAKFADTALEEMLYEIVKMGAIKGRIIAKIAGGAQMFSIAAKGTTLNIGQRNVDAVKEKLGELRIPIIAEDTLGNYGRTIEFSCSNGDLKIRSVGKGTKII</sequence>
<gene>
    <name evidence="3 4" type="primary">cheD</name>
    <name evidence="4" type="ORF">EAL2_c13400</name>
</gene>
<dbReference type="EMBL" id="CP007452">
    <property type="protein sequence ID" value="AHM56635.1"/>
    <property type="molecule type" value="Genomic_DNA"/>
</dbReference>
<dbReference type="InterPro" id="IPR011324">
    <property type="entry name" value="Cytotoxic_necrot_fac-like_cat"/>
</dbReference>
<dbReference type="PANTHER" id="PTHR35147">
    <property type="entry name" value="CHEMORECEPTOR GLUTAMINE DEAMIDASE CHED-RELATED"/>
    <property type="match status" value="1"/>
</dbReference>
<comment type="catalytic activity">
    <reaction evidence="3">
        <text>L-glutaminyl-[protein] + H2O = L-glutamyl-[protein] + NH4(+)</text>
        <dbReference type="Rhea" id="RHEA:16441"/>
        <dbReference type="Rhea" id="RHEA-COMP:10207"/>
        <dbReference type="Rhea" id="RHEA-COMP:10208"/>
        <dbReference type="ChEBI" id="CHEBI:15377"/>
        <dbReference type="ChEBI" id="CHEBI:28938"/>
        <dbReference type="ChEBI" id="CHEBI:29973"/>
        <dbReference type="ChEBI" id="CHEBI:30011"/>
        <dbReference type="EC" id="3.5.1.44"/>
    </reaction>
</comment>
<dbReference type="Proteomes" id="UP000019591">
    <property type="component" value="Chromosome"/>
</dbReference>
<evidence type="ECO:0000256" key="1">
    <source>
        <dbReference type="ARBA" id="ARBA00022500"/>
    </source>
</evidence>
<dbReference type="PATRIC" id="fig|1286171.3.peg.1290"/>
<keyword evidence="5" id="KW-1185">Reference proteome</keyword>
<protein>
    <recommendedName>
        <fullName evidence="3">Probable chemoreceptor glutamine deamidase CheD</fullName>
        <ecNumber evidence="3">3.5.1.44</ecNumber>
    </recommendedName>
</protein>
<dbReference type="CDD" id="cd16352">
    <property type="entry name" value="CheD"/>
    <property type="match status" value="1"/>
</dbReference>
<reference evidence="4 5" key="1">
    <citation type="journal article" date="2014" name="Genome Announc.">
        <title>Complete Genome Sequence of Amino Acid-Utilizing Eubacterium acidaminophilum al-2 (DSM 3953).</title>
        <authorList>
            <person name="Poehlein A."/>
            <person name="Andreesen J.R."/>
            <person name="Daniel R."/>
        </authorList>
    </citation>
    <scope>NUCLEOTIDE SEQUENCE [LARGE SCALE GENOMIC DNA]</scope>
    <source>
        <strain evidence="4 5">DSM 3953</strain>
    </source>
</reference>
<dbReference type="eggNOG" id="COG1871">
    <property type="taxonomic scope" value="Bacteria"/>
</dbReference>
<dbReference type="InterPro" id="IPR038592">
    <property type="entry name" value="CheD-like_sf"/>
</dbReference>
<keyword evidence="1 3" id="KW-0145">Chemotaxis</keyword>
<dbReference type="STRING" id="1286171.EAL2_c13400"/>
<keyword evidence="2 3" id="KW-0378">Hydrolase</keyword>
<dbReference type="KEGG" id="eac:EAL2_c13400"/>
<dbReference type="GO" id="GO:0006935">
    <property type="term" value="P:chemotaxis"/>
    <property type="evidence" value="ECO:0007669"/>
    <property type="project" value="UniProtKB-UniRule"/>
</dbReference>
<evidence type="ECO:0000256" key="2">
    <source>
        <dbReference type="ARBA" id="ARBA00022801"/>
    </source>
</evidence>
<dbReference type="PANTHER" id="PTHR35147:SF1">
    <property type="entry name" value="CHEMORECEPTOR GLUTAMINE DEAMIDASE CHED-RELATED"/>
    <property type="match status" value="1"/>
</dbReference>
<dbReference type="HAMAP" id="MF_01440">
    <property type="entry name" value="CheD"/>
    <property type="match status" value="1"/>
</dbReference>
<dbReference type="HOGENOM" id="CLU_087854_2_0_9"/>
<dbReference type="SUPFAM" id="SSF64438">
    <property type="entry name" value="CNF1/YfiH-like putative cysteine hydrolases"/>
    <property type="match status" value="1"/>
</dbReference>
<dbReference type="RefSeq" id="WP_025435620.1">
    <property type="nucleotide sequence ID" value="NZ_CP007452.1"/>
</dbReference>
<dbReference type="EC" id="3.5.1.44" evidence="3"/>
<proteinExistence type="inferred from homology"/>